<feature type="transmembrane region" description="Helical" evidence="3">
    <location>
        <begin position="293"/>
        <end position="316"/>
    </location>
</feature>
<dbReference type="PANTHER" id="PTHR10132:SF16">
    <property type="entry name" value="ALPHA-SARCOGLYCAN"/>
    <property type="match status" value="1"/>
</dbReference>
<evidence type="ECO:0000259" key="6">
    <source>
        <dbReference type="Pfam" id="PF20989"/>
    </source>
</evidence>
<keyword evidence="3" id="KW-0812">Transmembrane</keyword>
<feature type="domain" description="Sarcoglycan alpha/epsilon N-terminal" evidence="5">
    <location>
        <begin position="30"/>
        <end position="128"/>
    </location>
</feature>
<dbReference type="Pfam" id="PF20989">
    <property type="entry name" value="Sarcoglycan_2_C"/>
    <property type="match status" value="1"/>
</dbReference>
<evidence type="ECO:0000256" key="1">
    <source>
        <dbReference type="ARBA" id="ARBA00004370"/>
    </source>
</evidence>
<keyword evidence="3" id="KW-1133">Transmembrane helix</keyword>
<keyword evidence="4" id="KW-0732">Signal</keyword>
<feature type="signal peptide" evidence="4">
    <location>
        <begin position="1"/>
        <end position="23"/>
    </location>
</feature>
<dbReference type="EMBL" id="JAROKS010000017">
    <property type="protein sequence ID" value="KAK1794294.1"/>
    <property type="molecule type" value="Genomic_DNA"/>
</dbReference>
<keyword evidence="8" id="KW-1185">Reference proteome</keyword>
<evidence type="ECO:0000259" key="5">
    <source>
        <dbReference type="Pfam" id="PF05510"/>
    </source>
</evidence>
<feature type="domain" description="Sarcoglycan alpha/epsilon second" evidence="6">
    <location>
        <begin position="134"/>
        <end position="220"/>
    </location>
</feature>
<dbReference type="AlphaFoldDB" id="A0AAD8Z7Z7"/>
<dbReference type="GO" id="GO:0016012">
    <property type="term" value="C:sarcoglycan complex"/>
    <property type="evidence" value="ECO:0007669"/>
    <property type="project" value="InterPro"/>
</dbReference>
<dbReference type="InterPro" id="IPR015919">
    <property type="entry name" value="Cadherin-like_sf"/>
</dbReference>
<evidence type="ECO:0000256" key="3">
    <source>
        <dbReference type="SAM" id="Phobius"/>
    </source>
</evidence>
<evidence type="ECO:0000256" key="4">
    <source>
        <dbReference type="SAM" id="SignalP"/>
    </source>
</evidence>
<dbReference type="GO" id="GO:0005509">
    <property type="term" value="F:calcium ion binding"/>
    <property type="evidence" value="ECO:0007669"/>
    <property type="project" value="InterPro"/>
</dbReference>
<evidence type="ECO:0000256" key="2">
    <source>
        <dbReference type="ARBA" id="ARBA00023136"/>
    </source>
</evidence>
<accession>A0AAD8Z7Z7</accession>
<feature type="chain" id="PRO_5042228661" description="Sarcoglycan, alpha" evidence="4">
    <location>
        <begin position="24"/>
        <end position="425"/>
    </location>
</feature>
<proteinExistence type="predicted"/>
<protein>
    <recommendedName>
        <fullName evidence="9">Sarcoglycan, alpha</fullName>
    </recommendedName>
</protein>
<keyword evidence="2 3" id="KW-0472">Membrane</keyword>
<comment type="caution">
    <text evidence="7">The sequence shown here is derived from an EMBL/GenBank/DDBJ whole genome shotgun (WGS) entry which is preliminary data.</text>
</comment>
<dbReference type="Pfam" id="PF05510">
    <property type="entry name" value="Sarcoglycan_2"/>
    <property type="match status" value="1"/>
</dbReference>
<comment type="subcellular location">
    <subcellularLocation>
        <location evidence="1">Membrane</location>
    </subcellularLocation>
</comment>
<dbReference type="InterPro" id="IPR048347">
    <property type="entry name" value="Sarcoglycan_C"/>
</dbReference>
<sequence>MADRGYWALALTAFVSSLLVVQADIIKHTPVGQLFVHKLEREKFQNEFEPFLKIYGGRVYNDPMVFKCNRQQFPDLPRWLRFTQRHPYDNGFLYGTPLQENLGKNIIEIFVTNKRSYETFKERLVINVAPAVKPMPYQAEFFIGKREIEKVLPSDVQEEIKNDIKIIWGTDSLHFVNITSALDRGGRVPLPLAGHYEGVYVKLGSDKPYSTCLLSLQTLEHQRECEVGGKISEYCSRCNNPANCVTWCRSTLIDLSRPVPPAPLPTVGSGILAWGGEFDPPVSPPAKNYIPDYIVTIIIPFVFAIVLALILAYVMCCRREGVCSYYMTVTEYVDLLPVIFFFCSQKRDAMTPELQLYHHHTIQGNSSELRNMAQSRGSVPQPLSTLPMFNTRTGERAPPDYPSESIHIPLIMAQQEPNVDTLPRK</sequence>
<name>A0AAD8Z7Z7_9TELE</name>
<organism evidence="7 8">
    <name type="scientific">Electrophorus voltai</name>
    <dbReference type="NCBI Taxonomy" id="2609070"/>
    <lineage>
        <taxon>Eukaryota</taxon>
        <taxon>Metazoa</taxon>
        <taxon>Chordata</taxon>
        <taxon>Craniata</taxon>
        <taxon>Vertebrata</taxon>
        <taxon>Euteleostomi</taxon>
        <taxon>Actinopterygii</taxon>
        <taxon>Neopterygii</taxon>
        <taxon>Teleostei</taxon>
        <taxon>Ostariophysi</taxon>
        <taxon>Gymnotiformes</taxon>
        <taxon>Gymnotoidei</taxon>
        <taxon>Gymnotidae</taxon>
        <taxon>Electrophorus</taxon>
    </lineage>
</organism>
<dbReference type="Proteomes" id="UP001239994">
    <property type="component" value="Unassembled WGS sequence"/>
</dbReference>
<dbReference type="InterPro" id="IPR008908">
    <property type="entry name" value="Sarcoglycan_alpha/epsilon"/>
</dbReference>
<gene>
    <name evidence="7" type="ORF">P4O66_011184</name>
</gene>
<evidence type="ECO:0008006" key="9">
    <source>
        <dbReference type="Google" id="ProtNLM"/>
    </source>
</evidence>
<evidence type="ECO:0000313" key="8">
    <source>
        <dbReference type="Proteomes" id="UP001239994"/>
    </source>
</evidence>
<evidence type="ECO:0000313" key="7">
    <source>
        <dbReference type="EMBL" id="KAK1794294.1"/>
    </source>
</evidence>
<dbReference type="PANTHER" id="PTHR10132">
    <property type="entry name" value="ALPHA-/EPSILON-SARCOGLYCAN FAMILY MEMBER"/>
    <property type="match status" value="1"/>
</dbReference>
<dbReference type="SUPFAM" id="SSF49313">
    <property type="entry name" value="Cadherin-like"/>
    <property type="match status" value="1"/>
</dbReference>
<dbReference type="InterPro" id="IPR048346">
    <property type="entry name" value="Sarcoglycan_N"/>
</dbReference>
<reference evidence="7" key="1">
    <citation type="submission" date="2023-03" db="EMBL/GenBank/DDBJ databases">
        <title>Electrophorus voltai genome.</title>
        <authorList>
            <person name="Bian C."/>
        </authorList>
    </citation>
    <scope>NUCLEOTIDE SEQUENCE</scope>
    <source>
        <strain evidence="7">CB-2022</strain>
        <tissue evidence="7">Muscle</tissue>
    </source>
</reference>